<dbReference type="RefSeq" id="WP_378285545.1">
    <property type="nucleotide sequence ID" value="NZ_JBHSON010000046.1"/>
</dbReference>
<gene>
    <name evidence="1" type="ORF">ACFPZN_29695</name>
</gene>
<proteinExistence type="predicted"/>
<accession>A0ABW1A987</accession>
<dbReference type="EMBL" id="JBHSON010000046">
    <property type="protein sequence ID" value="MFC5749820.1"/>
    <property type="molecule type" value="Genomic_DNA"/>
</dbReference>
<protein>
    <recommendedName>
        <fullName evidence="3">DUF1963 domain-containing protein</fullName>
    </recommendedName>
</protein>
<sequence length="164" mass="17348">MTVFVCTACGAALTERLERLKTLPGRPPFEARFESGDGSRRAPATVARGYYALDPEPWGPPFVPTDDAEAIFPGGPCVGDPDGDGFLVSAGPRDTIVLHPEDAPVLQYSPKPDDAGCCGLTGRAGFNMRCPCGTDVGTEISECYTAYELHLVPDLVHARPAPPS</sequence>
<keyword evidence="2" id="KW-1185">Reference proteome</keyword>
<organism evidence="1 2">
    <name type="scientific">Actinomadura rugatobispora</name>
    <dbReference type="NCBI Taxonomy" id="1994"/>
    <lineage>
        <taxon>Bacteria</taxon>
        <taxon>Bacillati</taxon>
        <taxon>Actinomycetota</taxon>
        <taxon>Actinomycetes</taxon>
        <taxon>Streptosporangiales</taxon>
        <taxon>Thermomonosporaceae</taxon>
        <taxon>Actinomadura</taxon>
    </lineage>
</organism>
<evidence type="ECO:0000313" key="2">
    <source>
        <dbReference type="Proteomes" id="UP001596074"/>
    </source>
</evidence>
<comment type="caution">
    <text evidence="1">The sequence shown here is derived from an EMBL/GenBank/DDBJ whole genome shotgun (WGS) entry which is preliminary data.</text>
</comment>
<reference evidence="2" key="1">
    <citation type="journal article" date="2019" name="Int. J. Syst. Evol. Microbiol.">
        <title>The Global Catalogue of Microorganisms (GCM) 10K type strain sequencing project: providing services to taxonomists for standard genome sequencing and annotation.</title>
        <authorList>
            <consortium name="The Broad Institute Genomics Platform"/>
            <consortium name="The Broad Institute Genome Sequencing Center for Infectious Disease"/>
            <person name="Wu L."/>
            <person name="Ma J."/>
        </authorList>
    </citation>
    <scope>NUCLEOTIDE SEQUENCE [LARGE SCALE GENOMIC DNA]</scope>
    <source>
        <strain evidence="2">KCTC 42087</strain>
    </source>
</reference>
<name>A0ABW1A987_9ACTN</name>
<evidence type="ECO:0000313" key="1">
    <source>
        <dbReference type="EMBL" id="MFC5749820.1"/>
    </source>
</evidence>
<dbReference type="Proteomes" id="UP001596074">
    <property type="component" value="Unassembled WGS sequence"/>
</dbReference>
<evidence type="ECO:0008006" key="3">
    <source>
        <dbReference type="Google" id="ProtNLM"/>
    </source>
</evidence>